<dbReference type="SUPFAM" id="SSF81383">
    <property type="entry name" value="F-box domain"/>
    <property type="match status" value="1"/>
</dbReference>
<name>A0AA39QK69_9AGAR</name>
<evidence type="ECO:0000313" key="4">
    <source>
        <dbReference type="Proteomes" id="UP001175228"/>
    </source>
</evidence>
<evidence type="ECO:0000256" key="1">
    <source>
        <dbReference type="SAM" id="MobiDB-lite"/>
    </source>
</evidence>
<evidence type="ECO:0000313" key="3">
    <source>
        <dbReference type="EMBL" id="KAK0504452.1"/>
    </source>
</evidence>
<protein>
    <recommendedName>
        <fullName evidence="2">F-box domain-containing protein</fullName>
    </recommendedName>
</protein>
<gene>
    <name evidence="3" type="ORF">EDD18DRAFT_1327156</name>
</gene>
<dbReference type="PROSITE" id="PS50181">
    <property type="entry name" value="FBOX"/>
    <property type="match status" value="1"/>
</dbReference>
<comment type="caution">
    <text evidence="3">The sequence shown here is derived from an EMBL/GenBank/DDBJ whole genome shotgun (WGS) entry which is preliminary data.</text>
</comment>
<dbReference type="InterPro" id="IPR036047">
    <property type="entry name" value="F-box-like_dom_sf"/>
</dbReference>
<accession>A0AA39QK69</accession>
<reference evidence="3" key="1">
    <citation type="submission" date="2023-06" db="EMBL/GenBank/DDBJ databases">
        <authorList>
            <consortium name="Lawrence Berkeley National Laboratory"/>
            <person name="Ahrendt S."/>
            <person name="Sahu N."/>
            <person name="Indic B."/>
            <person name="Wong-Bajracharya J."/>
            <person name="Merenyi Z."/>
            <person name="Ke H.-M."/>
            <person name="Monk M."/>
            <person name="Kocsube S."/>
            <person name="Drula E."/>
            <person name="Lipzen A."/>
            <person name="Balint B."/>
            <person name="Henrissat B."/>
            <person name="Andreopoulos B."/>
            <person name="Martin F.M."/>
            <person name="Harder C.B."/>
            <person name="Rigling D."/>
            <person name="Ford K.L."/>
            <person name="Foster G.D."/>
            <person name="Pangilinan J."/>
            <person name="Papanicolaou A."/>
            <person name="Barry K."/>
            <person name="LaButti K."/>
            <person name="Viragh M."/>
            <person name="Koriabine M."/>
            <person name="Yan M."/>
            <person name="Riley R."/>
            <person name="Champramary S."/>
            <person name="Plett K.L."/>
            <person name="Tsai I.J."/>
            <person name="Slot J."/>
            <person name="Sipos G."/>
            <person name="Plett J."/>
            <person name="Nagy L.G."/>
            <person name="Grigoriev I.V."/>
        </authorList>
    </citation>
    <scope>NUCLEOTIDE SEQUENCE</scope>
    <source>
        <strain evidence="3">HWK02</strain>
    </source>
</reference>
<feature type="domain" description="F-box" evidence="2">
    <location>
        <begin position="93"/>
        <end position="154"/>
    </location>
</feature>
<dbReference type="InterPro" id="IPR001810">
    <property type="entry name" value="F-box_dom"/>
</dbReference>
<dbReference type="AlphaFoldDB" id="A0AA39QK69"/>
<keyword evidence="4" id="KW-1185">Reference proteome</keyword>
<feature type="region of interest" description="Disordered" evidence="1">
    <location>
        <begin position="196"/>
        <end position="218"/>
    </location>
</feature>
<dbReference type="Pfam" id="PF12937">
    <property type="entry name" value="F-box-like"/>
    <property type="match status" value="1"/>
</dbReference>
<dbReference type="EMBL" id="JAUEPU010000003">
    <property type="protein sequence ID" value="KAK0504452.1"/>
    <property type="molecule type" value="Genomic_DNA"/>
</dbReference>
<dbReference type="Proteomes" id="UP001175228">
    <property type="component" value="Unassembled WGS sequence"/>
</dbReference>
<proteinExistence type="predicted"/>
<evidence type="ECO:0000259" key="2">
    <source>
        <dbReference type="PROSITE" id="PS50181"/>
    </source>
</evidence>
<dbReference type="Gene3D" id="1.20.1280.50">
    <property type="match status" value="1"/>
</dbReference>
<sequence length="565" mass="63286">MRTLADVFVQLVVQCHASKLDYKFPESFAPLLKTNDFPATCDAEALEKLTKSVTTALHSITYDMECLVRVHSQLKSIRDHLLLVEADLKKAAMAPIERLPTEMLMEIFKLVPDQEDSGAGDAFSLRWGPFTVSHVCRRWRTVATENCPEIWAYFWLERYRWDCMKDPISMLSLVLSRSKNWPLKIEFVAVSIADEDTEEGSARSDPDEEDLASGMSRHTRRRIENSDDAITERLIQLLVEQCHRWKEFNINAPDRLICHLSPIRGRLQSLVTFEMRHVLDGLPRVRPLRPIDPAILDGAPLLETVEILEGYGADSQAALIAPCLVPKLTSFSDERQKADGAHYLEIVRTNSSLKSLSVKHRGTFAISTPEVVHSSITSLGACNGSFLRSIRLPSLEHVFLAGCNEPQSHSTISSLYDLINRSMCSLTIPCIQNCSVDHHLILALEASPELTILNLRFSEWEAGSISTMESLIIRLKTRSTQPALVPKLQSLKLGLAESSALNPGIVGVNLGTAIEDRWRERTLLSVSVSIIRQVRSGNDVGFSNTLLRDMLDPLREEGLDLIMSP</sequence>
<organism evidence="3 4">
    <name type="scientific">Armillaria luteobubalina</name>
    <dbReference type="NCBI Taxonomy" id="153913"/>
    <lineage>
        <taxon>Eukaryota</taxon>
        <taxon>Fungi</taxon>
        <taxon>Dikarya</taxon>
        <taxon>Basidiomycota</taxon>
        <taxon>Agaricomycotina</taxon>
        <taxon>Agaricomycetes</taxon>
        <taxon>Agaricomycetidae</taxon>
        <taxon>Agaricales</taxon>
        <taxon>Marasmiineae</taxon>
        <taxon>Physalacriaceae</taxon>
        <taxon>Armillaria</taxon>
    </lineage>
</organism>